<dbReference type="AlphaFoldDB" id="A0A2S9QNM2"/>
<dbReference type="InterPro" id="IPR011251">
    <property type="entry name" value="Luciferase-like_dom"/>
</dbReference>
<evidence type="ECO:0000259" key="3">
    <source>
        <dbReference type="Pfam" id="PF00296"/>
    </source>
</evidence>
<dbReference type="Gene3D" id="3.20.20.30">
    <property type="entry name" value="Luciferase-like domain"/>
    <property type="match status" value="1"/>
</dbReference>
<feature type="domain" description="Luciferase-like" evidence="3">
    <location>
        <begin position="33"/>
        <end position="337"/>
    </location>
</feature>
<dbReference type="PANTHER" id="PTHR30137">
    <property type="entry name" value="LUCIFERASE-LIKE MONOOXYGENASE"/>
    <property type="match status" value="1"/>
</dbReference>
<dbReference type="InterPro" id="IPR036661">
    <property type="entry name" value="Luciferase-like_sf"/>
</dbReference>
<evidence type="ECO:0000256" key="2">
    <source>
        <dbReference type="ARBA" id="ARBA00023033"/>
    </source>
</evidence>
<keyword evidence="5" id="KW-1185">Reference proteome</keyword>
<name>A0A2S9QNM2_9MICO</name>
<organism evidence="4 5">
    <name type="scientific">Leucobacter massiliensis</name>
    <dbReference type="NCBI Taxonomy" id="1686285"/>
    <lineage>
        <taxon>Bacteria</taxon>
        <taxon>Bacillati</taxon>
        <taxon>Actinomycetota</taxon>
        <taxon>Actinomycetes</taxon>
        <taxon>Micrococcales</taxon>
        <taxon>Microbacteriaceae</taxon>
        <taxon>Leucobacter</taxon>
    </lineage>
</organism>
<sequence length="391" mass="43655">MEGHTRPIASAVGPHDSEGAYEMHIGLNFGFGKVDPEVSDHEVYRSETELAVLGEELGYDSVWAVEHHFSDYSFCPDNLVWLANVAARTKTIKLGTGAVILPWHTQPVRVAEKLLMVDHLSEGRVLFGMGRGLSRQEFVPFGIPLEETRERFDESSKMILEAIETGTMSGDGPYFPMPPTTVRPGPLASWRDRIYTVAGSHDSMISGVNNRCRLMSFILRPVDKMLPTFQAYQDTYREVWGEEAPPVSLNVAMYCHEDERTAIDGMYEYVGSFFEANVTHYEMDGVHFANTKGYERYADNAAIIREKGVSKAGKDYADAALYGTPQMILDKLVWIQEQMGTFELVLQPSFGGMSHEVSRASIELFAREVMPKFRQHYAATAGTGERAAAAV</sequence>
<evidence type="ECO:0000313" key="4">
    <source>
        <dbReference type="EMBL" id="PRI11183.1"/>
    </source>
</evidence>
<accession>A0A2S9QNM2</accession>
<evidence type="ECO:0000313" key="5">
    <source>
        <dbReference type="Proteomes" id="UP000238650"/>
    </source>
</evidence>
<dbReference type="InterPro" id="IPR050766">
    <property type="entry name" value="Bact_Lucif_Oxidored"/>
</dbReference>
<dbReference type="GO" id="GO:0004497">
    <property type="term" value="F:monooxygenase activity"/>
    <property type="evidence" value="ECO:0007669"/>
    <property type="project" value="UniProtKB-KW"/>
</dbReference>
<dbReference type="GO" id="GO:0005829">
    <property type="term" value="C:cytosol"/>
    <property type="evidence" value="ECO:0007669"/>
    <property type="project" value="TreeGrafter"/>
</dbReference>
<dbReference type="Proteomes" id="UP000238650">
    <property type="component" value="Unassembled WGS sequence"/>
</dbReference>
<proteinExistence type="predicted"/>
<gene>
    <name evidence="4" type="ORF">B4915_10035</name>
</gene>
<dbReference type="Pfam" id="PF00296">
    <property type="entry name" value="Bac_luciferase"/>
    <property type="match status" value="1"/>
</dbReference>
<dbReference type="PANTHER" id="PTHR30137:SF8">
    <property type="entry name" value="BLR5498 PROTEIN"/>
    <property type="match status" value="1"/>
</dbReference>
<comment type="caution">
    <text evidence="4">The sequence shown here is derived from an EMBL/GenBank/DDBJ whole genome shotgun (WGS) entry which is preliminary data.</text>
</comment>
<dbReference type="EMBL" id="MWZD01000017">
    <property type="protein sequence ID" value="PRI11183.1"/>
    <property type="molecule type" value="Genomic_DNA"/>
</dbReference>
<dbReference type="GO" id="GO:0016705">
    <property type="term" value="F:oxidoreductase activity, acting on paired donors, with incorporation or reduction of molecular oxygen"/>
    <property type="evidence" value="ECO:0007669"/>
    <property type="project" value="InterPro"/>
</dbReference>
<reference evidence="4 5" key="1">
    <citation type="journal article" date="2017" name="New Microbes New Infect">
        <title>Genome sequence of 'Leucobacter massiliensis' sp. nov. isolated from human pharynx after travel to the 2014 Hajj.</title>
        <authorList>
            <person name="Leangapichart T."/>
            <person name="Gautret P."/>
            <person name="Nguyen T.T."/>
            <person name="Armstrong N."/>
            <person name="Rolain J.M."/>
        </authorList>
    </citation>
    <scope>NUCLEOTIDE SEQUENCE [LARGE SCALE GENOMIC DNA]</scope>
    <source>
        <strain evidence="4 5">122RC15</strain>
    </source>
</reference>
<keyword evidence="2" id="KW-0503">Monooxygenase</keyword>
<evidence type="ECO:0000256" key="1">
    <source>
        <dbReference type="ARBA" id="ARBA00023002"/>
    </source>
</evidence>
<keyword evidence="1" id="KW-0560">Oxidoreductase</keyword>
<protein>
    <recommendedName>
        <fullName evidence="3">Luciferase-like domain-containing protein</fullName>
    </recommendedName>
</protein>
<dbReference type="SUPFAM" id="SSF51679">
    <property type="entry name" value="Bacterial luciferase-like"/>
    <property type="match status" value="1"/>
</dbReference>